<keyword evidence="2" id="KW-1185">Reference proteome</keyword>
<sequence length="97" mass="10369">MVDYNSQIPPSTISLFKAPKEASIRTFLKEMVVETSVAMDDIVVADSLGAQTLLSVSCVPSLVMSFCIAGTDLMRIFTACLGSNLSSSHQAYIAADF</sequence>
<evidence type="ECO:0000313" key="1">
    <source>
        <dbReference type="EMBL" id="POO00286.1"/>
    </source>
</evidence>
<dbReference type="OrthoDB" id="10305208at2759"/>
<proteinExistence type="predicted"/>
<accession>A0A2P5FR64</accession>
<gene>
    <name evidence="1" type="ORF">TorRG33x02_040640</name>
</gene>
<dbReference type="Proteomes" id="UP000237000">
    <property type="component" value="Unassembled WGS sequence"/>
</dbReference>
<evidence type="ECO:0000313" key="2">
    <source>
        <dbReference type="Proteomes" id="UP000237000"/>
    </source>
</evidence>
<dbReference type="AlphaFoldDB" id="A0A2P5FR64"/>
<reference evidence="2" key="1">
    <citation type="submission" date="2016-06" db="EMBL/GenBank/DDBJ databases">
        <title>Parallel loss of symbiosis genes in relatives of nitrogen-fixing non-legume Parasponia.</title>
        <authorList>
            <person name="Van Velzen R."/>
            <person name="Holmer R."/>
            <person name="Bu F."/>
            <person name="Rutten L."/>
            <person name="Van Zeijl A."/>
            <person name="Liu W."/>
            <person name="Santuari L."/>
            <person name="Cao Q."/>
            <person name="Sharma T."/>
            <person name="Shen D."/>
            <person name="Roswanjaya Y."/>
            <person name="Wardhani T."/>
            <person name="Kalhor M.S."/>
            <person name="Jansen J."/>
            <person name="Van den Hoogen J."/>
            <person name="Gungor B."/>
            <person name="Hartog M."/>
            <person name="Hontelez J."/>
            <person name="Verver J."/>
            <person name="Yang W.-C."/>
            <person name="Schijlen E."/>
            <person name="Repin R."/>
            <person name="Schilthuizen M."/>
            <person name="Schranz E."/>
            <person name="Heidstra R."/>
            <person name="Miyata K."/>
            <person name="Fedorova E."/>
            <person name="Kohlen W."/>
            <person name="Bisseling T."/>
            <person name="Smit S."/>
            <person name="Geurts R."/>
        </authorList>
    </citation>
    <scope>NUCLEOTIDE SEQUENCE [LARGE SCALE GENOMIC DNA]</scope>
    <source>
        <strain evidence="2">cv. RG33-2</strain>
    </source>
</reference>
<protein>
    <submittedName>
        <fullName evidence="1">Uncharacterized protein</fullName>
    </submittedName>
</protein>
<dbReference type="InParanoid" id="A0A2P5FR64"/>
<organism evidence="1 2">
    <name type="scientific">Trema orientale</name>
    <name type="common">Charcoal tree</name>
    <name type="synonym">Celtis orientalis</name>
    <dbReference type="NCBI Taxonomy" id="63057"/>
    <lineage>
        <taxon>Eukaryota</taxon>
        <taxon>Viridiplantae</taxon>
        <taxon>Streptophyta</taxon>
        <taxon>Embryophyta</taxon>
        <taxon>Tracheophyta</taxon>
        <taxon>Spermatophyta</taxon>
        <taxon>Magnoliopsida</taxon>
        <taxon>eudicotyledons</taxon>
        <taxon>Gunneridae</taxon>
        <taxon>Pentapetalae</taxon>
        <taxon>rosids</taxon>
        <taxon>fabids</taxon>
        <taxon>Rosales</taxon>
        <taxon>Cannabaceae</taxon>
        <taxon>Trema</taxon>
    </lineage>
</organism>
<dbReference type="EMBL" id="JXTC01000014">
    <property type="protein sequence ID" value="POO00286.1"/>
    <property type="molecule type" value="Genomic_DNA"/>
</dbReference>
<name>A0A2P5FR64_TREOI</name>
<comment type="caution">
    <text evidence="1">The sequence shown here is derived from an EMBL/GenBank/DDBJ whole genome shotgun (WGS) entry which is preliminary data.</text>
</comment>